<feature type="region of interest" description="Disordered" evidence="1">
    <location>
        <begin position="315"/>
        <end position="350"/>
    </location>
</feature>
<evidence type="ECO:0000256" key="1">
    <source>
        <dbReference type="SAM" id="MobiDB-lite"/>
    </source>
</evidence>
<sequence length="617" mass="67885">MSASLTHRFKVLTPLKRRVNDPFLQVLDSHGCVSFVCVEVVAARLALFIGGPSPGAVKWLSSSLLLTYEEREGNGEEAERMAPMSQHLDARLRGEPSPQPLKKIFACRWSLLPPPSHAQLLQDRTARRPWSCPGFRDESGVVPGLVESSVPTGPSLIRGLLWLLKITGPRAGPLQQAKVSGPVRPRGAELRRNGHVQLFAAIAPVRLRLRVGRVGHVGRVGRGNGHRLRRCRNLAAAHAHRKGGPSPRWLFIDPSRARTECHALATSPACPRRSATTVTHGMDGWKDGMGWSQASQGAWGLASSWADARANRSGLAEVVGSRRRRENSRKPIANRRREAGSGLPSSRTNHEARVLGSAVVPPVEALLAVPVPRARPGFQVWRNRPLARQQTFLHPSFLPCPWSLGRPQTEIGLLRRSRERATEPNTRRPSCHLPGLPSNPVTTQSPARSQARSPPAVSILTSRLPSFLFLPPLPLLALLAIASAFAPPSTARRVVLACTQHDVQQASCLCCRCWVSRPSFAPRIDGGRIKPRRPTDPISIPRVSGDTSELQPPSNCYHDHDDHARHARHAHRPVAARPRTKRQLTCPVTQRTLKSLSLDEEDGENKKARKPRHRSNP</sequence>
<organism evidence="2 3">
    <name type="scientific">Purpureocillium lilacinum</name>
    <name type="common">Paecilomyces lilacinus</name>
    <dbReference type="NCBI Taxonomy" id="33203"/>
    <lineage>
        <taxon>Eukaryota</taxon>
        <taxon>Fungi</taxon>
        <taxon>Dikarya</taxon>
        <taxon>Ascomycota</taxon>
        <taxon>Pezizomycotina</taxon>
        <taxon>Sordariomycetes</taxon>
        <taxon>Hypocreomycetidae</taxon>
        <taxon>Hypocreales</taxon>
        <taxon>Ophiocordycipitaceae</taxon>
        <taxon>Purpureocillium</taxon>
    </lineage>
</organism>
<protein>
    <submittedName>
        <fullName evidence="2">Uncharacterized protein</fullName>
    </submittedName>
</protein>
<comment type="caution">
    <text evidence="2">The sequence shown here is derived from an EMBL/GenBank/DDBJ whole genome shotgun (WGS) entry which is preliminary data.</text>
</comment>
<dbReference type="EMBL" id="LCWV01000003">
    <property type="protein sequence ID" value="PWI74688.1"/>
    <property type="molecule type" value="Genomic_DNA"/>
</dbReference>
<feature type="compositionally biased region" description="Polar residues" evidence="1">
    <location>
        <begin position="439"/>
        <end position="452"/>
    </location>
</feature>
<feature type="compositionally biased region" description="Basic residues" evidence="1">
    <location>
        <begin position="565"/>
        <end position="582"/>
    </location>
</feature>
<proteinExistence type="predicted"/>
<gene>
    <name evidence="2" type="ORF">PCL_08002</name>
</gene>
<feature type="compositionally biased region" description="Polar residues" evidence="1">
    <location>
        <begin position="586"/>
        <end position="595"/>
    </location>
</feature>
<dbReference type="Proteomes" id="UP000245956">
    <property type="component" value="Unassembled WGS sequence"/>
</dbReference>
<reference evidence="2 3" key="1">
    <citation type="journal article" date="2016" name="Front. Microbiol.">
        <title>Genome and transcriptome sequences reveal the specific parasitism of the nematophagous Purpureocillium lilacinum 36-1.</title>
        <authorList>
            <person name="Xie J."/>
            <person name="Li S."/>
            <person name="Mo C."/>
            <person name="Xiao X."/>
            <person name="Peng D."/>
            <person name="Wang G."/>
            <person name="Xiao Y."/>
        </authorList>
    </citation>
    <scope>NUCLEOTIDE SEQUENCE [LARGE SCALE GENOMIC DNA]</scope>
    <source>
        <strain evidence="2 3">36-1</strain>
    </source>
</reference>
<feature type="region of interest" description="Disordered" evidence="1">
    <location>
        <begin position="525"/>
        <end position="617"/>
    </location>
</feature>
<feature type="region of interest" description="Disordered" evidence="1">
    <location>
        <begin position="413"/>
        <end position="454"/>
    </location>
</feature>
<name>A0A2U3EJJ7_PURLI</name>
<feature type="compositionally biased region" description="Basic residues" evidence="1">
    <location>
        <begin position="607"/>
        <end position="617"/>
    </location>
</feature>
<evidence type="ECO:0000313" key="3">
    <source>
        <dbReference type="Proteomes" id="UP000245956"/>
    </source>
</evidence>
<evidence type="ECO:0000313" key="2">
    <source>
        <dbReference type="EMBL" id="PWI74688.1"/>
    </source>
</evidence>
<feature type="compositionally biased region" description="Polar residues" evidence="1">
    <location>
        <begin position="545"/>
        <end position="554"/>
    </location>
</feature>
<dbReference type="AlphaFoldDB" id="A0A2U3EJJ7"/>
<accession>A0A2U3EJJ7</accession>